<sequence length="109" mass="13028">MSDYWRVDSGVFDVKLSKLTVQIINRKTRNHMFYLHGRILFRSKENPIEFRHNDTKTECSVKIMLSFFDELINKFNDEHSDIYEAQKKLLAVIKEVFRLWLKASVTNNS</sequence>
<reference evidence="1 2" key="1">
    <citation type="journal article" date="2016" name="Nat. Commun.">
        <title>Thousands of microbial genomes shed light on interconnected biogeochemical processes in an aquifer system.</title>
        <authorList>
            <person name="Anantharaman K."/>
            <person name="Brown C.T."/>
            <person name="Hug L.A."/>
            <person name="Sharon I."/>
            <person name="Castelle C.J."/>
            <person name="Probst A.J."/>
            <person name="Thomas B.C."/>
            <person name="Singh A."/>
            <person name="Wilkins M.J."/>
            <person name="Karaoz U."/>
            <person name="Brodie E.L."/>
            <person name="Williams K.H."/>
            <person name="Hubbard S.S."/>
            <person name="Banfield J.F."/>
        </authorList>
    </citation>
    <scope>NUCLEOTIDE SEQUENCE [LARGE SCALE GENOMIC DNA]</scope>
</reference>
<comment type="caution">
    <text evidence="1">The sequence shown here is derived from an EMBL/GenBank/DDBJ whole genome shotgun (WGS) entry which is preliminary data.</text>
</comment>
<organism evidence="1 2">
    <name type="scientific">Candidatus Woesebacteria bacterium RIFCSPLOWO2_01_FULL_37_19</name>
    <dbReference type="NCBI Taxonomy" id="1802514"/>
    <lineage>
        <taxon>Bacteria</taxon>
        <taxon>Candidatus Woeseibacteriota</taxon>
    </lineage>
</organism>
<name>A0A1F8B449_9BACT</name>
<protein>
    <submittedName>
        <fullName evidence="1">Uncharacterized protein</fullName>
    </submittedName>
</protein>
<evidence type="ECO:0000313" key="1">
    <source>
        <dbReference type="EMBL" id="OGM58509.1"/>
    </source>
</evidence>
<dbReference type="AlphaFoldDB" id="A0A1F8B449"/>
<dbReference type="Proteomes" id="UP000177501">
    <property type="component" value="Unassembled WGS sequence"/>
</dbReference>
<gene>
    <name evidence="1" type="ORF">A2955_02785</name>
</gene>
<accession>A0A1F8B449</accession>
<dbReference type="EMBL" id="MGHA01000045">
    <property type="protein sequence ID" value="OGM58509.1"/>
    <property type="molecule type" value="Genomic_DNA"/>
</dbReference>
<evidence type="ECO:0000313" key="2">
    <source>
        <dbReference type="Proteomes" id="UP000177501"/>
    </source>
</evidence>
<proteinExistence type="predicted"/>